<dbReference type="PANTHER" id="PTHR43712:SF1">
    <property type="entry name" value="HYPOTHETICAL O-METHYLTRANSFERASE (EUROFUNG)-RELATED"/>
    <property type="match status" value="1"/>
</dbReference>
<dbReference type="EMBL" id="JAJSPL020000037">
    <property type="protein sequence ID" value="KAK7735620.1"/>
    <property type="molecule type" value="Genomic_DNA"/>
</dbReference>
<evidence type="ECO:0000256" key="3">
    <source>
        <dbReference type="ARBA" id="ARBA00022691"/>
    </source>
</evidence>
<keyword evidence="2" id="KW-0808">Transferase</keyword>
<keyword evidence="3" id="KW-0949">S-adenosyl-L-methionine</keyword>
<dbReference type="PANTHER" id="PTHR43712">
    <property type="entry name" value="PUTATIVE (AFU_ORTHOLOGUE AFUA_4G14580)-RELATED"/>
    <property type="match status" value="1"/>
</dbReference>
<evidence type="ECO:0000256" key="1">
    <source>
        <dbReference type="ARBA" id="ARBA00022603"/>
    </source>
</evidence>
<evidence type="ECO:0000313" key="6">
    <source>
        <dbReference type="Proteomes" id="UP001320245"/>
    </source>
</evidence>
<name>A0AAN9YE00_9PEZI</name>
<protein>
    <recommendedName>
        <fullName evidence="4">O-methyltransferase C-terminal domain-containing protein</fullName>
    </recommendedName>
</protein>
<organism evidence="5 6">
    <name type="scientific">Cytospora paraplurivora</name>
    <dbReference type="NCBI Taxonomy" id="2898453"/>
    <lineage>
        <taxon>Eukaryota</taxon>
        <taxon>Fungi</taxon>
        <taxon>Dikarya</taxon>
        <taxon>Ascomycota</taxon>
        <taxon>Pezizomycotina</taxon>
        <taxon>Sordariomycetes</taxon>
        <taxon>Sordariomycetidae</taxon>
        <taxon>Diaporthales</taxon>
        <taxon>Cytosporaceae</taxon>
        <taxon>Cytospora</taxon>
    </lineage>
</organism>
<dbReference type="PROSITE" id="PS51683">
    <property type="entry name" value="SAM_OMT_II"/>
    <property type="match status" value="1"/>
</dbReference>
<dbReference type="InterPro" id="IPR016461">
    <property type="entry name" value="COMT-like"/>
</dbReference>
<dbReference type="InterPro" id="IPR029063">
    <property type="entry name" value="SAM-dependent_MTases_sf"/>
</dbReference>
<dbReference type="GO" id="GO:0032259">
    <property type="term" value="P:methylation"/>
    <property type="evidence" value="ECO:0007669"/>
    <property type="project" value="UniProtKB-KW"/>
</dbReference>
<reference evidence="5 6" key="1">
    <citation type="journal article" date="2023" name="PLoS ONE">
        <title>Cytospora paraplurivora sp. nov. isolated from orchards with fruit tree decline syndrome in Ontario, Canada.</title>
        <authorList>
            <person name="Ilyukhin E."/>
            <person name="Nguyen H.D.T."/>
            <person name="Castle A.J."/>
            <person name="Ellouze W."/>
        </authorList>
    </citation>
    <scope>NUCLEOTIDE SEQUENCE [LARGE SCALE GENOMIC DNA]</scope>
    <source>
        <strain evidence="5 6">FDS-564</strain>
    </source>
</reference>
<evidence type="ECO:0000256" key="2">
    <source>
        <dbReference type="ARBA" id="ARBA00022679"/>
    </source>
</evidence>
<accession>A0AAN9YE00</accession>
<keyword evidence="1" id="KW-0489">Methyltransferase</keyword>
<sequence length="444" mass="47061">MAATAPITPESLAKRTASINDAIARIGSAATAYAEITERSLDAGPNTGLTQAAAAATVAAAQEALAAETRKLLAEVLGPFGAILDLLGSTGRTAALRCLLELGAITALPADGAPTTADELVHRLATDGGVDVERALLVRLLRNVTDPGSGSGPLVAEAGEETYALTPYSAIFRGAAGAQLVPLVKQMFDESFPALVGMPGFFRERGWRVPVDQADCPYTFAHRTGGLGMWDHIARFPDRQANCNAAMKLQSFDGVWAVGLYPFAERLGSVGESGEGEETRPLVVDVGGGAGYTSRKIRELCAGIKGSVVLQDRGEVVADAEEVDGVVRMAHDFFAEQPVKGAHIYYLRRILHDWSDAASVTILKQLAAAMDRDLPSRVVIAEQILPTRGVSAQSAWVDLTMMTMTGMERTEGQWEELLARAGLRIERVYRAPGTTFAAIEAVLA</sequence>
<gene>
    <name evidence="5" type="ORF">SLS53_007360</name>
</gene>
<dbReference type="GO" id="GO:0008171">
    <property type="term" value="F:O-methyltransferase activity"/>
    <property type="evidence" value="ECO:0007669"/>
    <property type="project" value="InterPro"/>
</dbReference>
<proteinExistence type="predicted"/>
<comment type="caution">
    <text evidence="5">The sequence shown here is derived from an EMBL/GenBank/DDBJ whole genome shotgun (WGS) entry which is preliminary data.</text>
</comment>
<dbReference type="SUPFAM" id="SSF53335">
    <property type="entry name" value="S-adenosyl-L-methionine-dependent methyltransferases"/>
    <property type="match status" value="1"/>
</dbReference>
<dbReference type="InterPro" id="IPR036388">
    <property type="entry name" value="WH-like_DNA-bd_sf"/>
</dbReference>
<dbReference type="SUPFAM" id="SSF46785">
    <property type="entry name" value="Winged helix' DNA-binding domain"/>
    <property type="match status" value="1"/>
</dbReference>
<evidence type="ECO:0000313" key="5">
    <source>
        <dbReference type="EMBL" id="KAK7735620.1"/>
    </source>
</evidence>
<dbReference type="Gene3D" id="3.40.50.150">
    <property type="entry name" value="Vaccinia Virus protein VP39"/>
    <property type="match status" value="1"/>
</dbReference>
<dbReference type="Pfam" id="PF00891">
    <property type="entry name" value="Methyltransf_2"/>
    <property type="match status" value="1"/>
</dbReference>
<feature type="domain" description="O-methyltransferase C-terminal" evidence="4">
    <location>
        <begin position="282"/>
        <end position="423"/>
    </location>
</feature>
<keyword evidence="6" id="KW-1185">Reference proteome</keyword>
<dbReference type="InterPro" id="IPR036390">
    <property type="entry name" value="WH_DNA-bd_sf"/>
</dbReference>
<dbReference type="Gene3D" id="1.10.10.10">
    <property type="entry name" value="Winged helix-like DNA-binding domain superfamily/Winged helix DNA-binding domain"/>
    <property type="match status" value="1"/>
</dbReference>
<dbReference type="InterPro" id="IPR001077">
    <property type="entry name" value="COMT_C"/>
</dbReference>
<dbReference type="AlphaFoldDB" id="A0AAN9YE00"/>
<dbReference type="Proteomes" id="UP001320245">
    <property type="component" value="Unassembled WGS sequence"/>
</dbReference>
<evidence type="ECO:0000259" key="4">
    <source>
        <dbReference type="Pfam" id="PF00891"/>
    </source>
</evidence>